<sequence>MLALPLSSPLVTLTRGKRKMSRLNRARNHQLIDFSRSDKIQTCNVYILDRPFDLSSLGNYPTYRRYRKRIEACIDPASWDLARSQVRKSREGKR</sequence>
<evidence type="ECO:0000313" key="2">
    <source>
        <dbReference type="Proteomes" id="UP000784294"/>
    </source>
</evidence>
<name>A0A3S5C811_9PLAT</name>
<accession>A0A3S5C811</accession>
<organism evidence="1 2">
    <name type="scientific">Protopolystoma xenopodis</name>
    <dbReference type="NCBI Taxonomy" id="117903"/>
    <lineage>
        <taxon>Eukaryota</taxon>
        <taxon>Metazoa</taxon>
        <taxon>Spiralia</taxon>
        <taxon>Lophotrochozoa</taxon>
        <taxon>Platyhelminthes</taxon>
        <taxon>Monogenea</taxon>
        <taxon>Polyopisthocotylea</taxon>
        <taxon>Polystomatidea</taxon>
        <taxon>Polystomatidae</taxon>
        <taxon>Protopolystoma</taxon>
    </lineage>
</organism>
<gene>
    <name evidence="1" type="ORF">PXEA_LOCUS34781</name>
</gene>
<protein>
    <submittedName>
        <fullName evidence="1">Uncharacterized protein</fullName>
    </submittedName>
</protein>
<evidence type="ECO:0000313" key="1">
    <source>
        <dbReference type="EMBL" id="VEL41341.1"/>
    </source>
</evidence>
<dbReference type="AlphaFoldDB" id="A0A3S5C811"/>
<proteinExistence type="predicted"/>
<dbReference type="Proteomes" id="UP000784294">
    <property type="component" value="Unassembled WGS sequence"/>
</dbReference>
<keyword evidence="2" id="KW-1185">Reference proteome</keyword>
<comment type="caution">
    <text evidence="1">The sequence shown here is derived from an EMBL/GenBank/DDBJ whole genome shotgun (WGS) entry which is preliminary data.</text>
</comment>
<reference evidence="1" key="1">
    <citation type="submission" date="2018-11" db="EMBL/GenBank/DDBJ databases">
        <authorList>
            <consortium name="Pathogen Informatics"/>
        </authorList>
    </citation>
    <scope>NUCLEOTIDE SEQUENCE</scope>
</reference>
<dbReference type="EMBL" id="CAAALY010268879">
    <property type="protein sequence ID" value="VEL41341.1"/>
    <property type="molecule type" value="Genomic_DNA"/>
</dbReference>